<organism evidence="1 2">
    <name type="scientific">Panagrellus redivivus</name>
    <name type="common">Microworm</name>
    <dbReference type="NCBI Taxonomy" id="6233"/>
    <lineage>
        <taxon>Eukaryota</taxon>
        <taxon>Metazoa</taxon>
        <taxon>Ecdysozoa</taxon>
        <taxon>Nematoda</taxon>
        <taxon>Chromadorea</taxon>
        <taxon>Rhabditida</taxon>
        <taxon>Tylenchina</taxon>
        <taxon>Panagrolaimomorpha</taxon>
        <taxon>Panagrolaimoidea</taxon>
        <taxon>Panagrolaimidae</taxon>
        <taxon>Panagrellus</taxon>
    </lineage>
</organism>
<dbReference type="Proteomes" id="UP000492821">
    <property type="component" value="Unassembled WGS sequence"/>
</dbReference>
<evidence type="ECO:0000313" key="2">
    <source>
        <dbReference type="WBParaSite" id="Pan_g15796.t3"/>
    </source>
</evidence>
<dbReference type="AlphaFoldDB" id="A0A7E4V3Y5"/>
<dbReference type="WBParaSite" id="Pan_g15796.t3">
    <property type="protein sequence ID" value="Pan_g15796.t3"/>
    <property type="gene ID" value="Pan_g15796"/>
</dbReference>
<keyword evidence="1" id="KW-1185">Reference proteome</keyword>
<sequence>MTSTVALNDKAVIQAVRRGRNVHDEIILDSSHLYLPLQLEWLGDDLIKTLVVGNVVRLHLEGFSPWDGMKIERIEFPNAKGGIFRRDVLHPHRPQVTCLKSLRMDQQIVVENVIQMLKRHLFLKEIEFNNARFKPAKRLNFEEALKDVQKKINLLSVERCSKEDQSPVEIYRRPSRNDDYRQMLFERVSV</sequence>
<accession>A0A7E4V3Y5</accession>
<name>A0A7E4V3Y5_PANRE</name>
<protein>
    <submittedName>
        <fullName evidence="2">IF3_C domain-containing protein</fullName>
    </submittedName>
</protein>
<reference evidence="2" key="2">
    <citation type="submission" date="2020-10" db="UniProtKB">
        <authorList>
            <consortium name="WormBaseParasite"/>
        </authorList>
    </citation>
    <scope>IDENTIFICATION</scope>
</reference>
<reference evidence="1" key="1">
    <citation type="journal article" date="2013" name="Genetics">
        <title>The draft genome and transcriptome of Panagrellus redivivus are shaped by the harsh demands of a free-living lifestyle.</title>
        <authorList>
            <person name="Srinivasan J."/>
            <person name="Dillman A.R."/>
            <person name="Macchietto M.G."/>
            <person name="Heikkinen L."/>
            <person name="Lakso M."/>
            <person name="Fracchia K.M."/>
            <person name="Antoshechkin I."/>
            <person name="Mortazavi A."/>
            <person name="Wong G."/>
            <person name="Sternberg P.W."/>
        </authorList>
    </citation>
    <scope>NUCLEOTIDE SEQUENCE [LARGE SCALE GENOMIC DNA]</scope>
    <source>
        <strain evidence="1">MT8872</strain>
    </source>
</reference>
<evidence type="ECO:0000313" key="1">
    <source>
        <dbReference type="Proteomes" id="UP000492821"/>
    </source>
</evidence>
<proteinExistence type="predicted"/>